<dbReference type="EMBL" id="SBJO01000163">
    <property type="protein sequence ID" value="KAF9762465.1"/>
    <property type="molecule type" value="Genomic_DNA"/>
</dbReference>
<dbReference type="Proteomes" id="UP000740883">
    <property type="component" value="Unassembled WGS sequence"/>
</dbReference>
<sequence>MFTDNQLFSANSLATVTNKKVFRNSREDDPDAFLAYVKGWAYVSNCSEEGKVFFLRDHLSGEALVWAEAIPWTTSFEELCEAFRRRFKGKMSSIIHIKSLARTTYEKGSFLAYLDQMRRLAI</sequence>
<proteinExistence type="predicted"/>
<comment type="caution">
    <text evidence="1">The sequence shown here is derived from an EMBL/GenBank/DDBJ whole genome shotgun (WGS) entry which is preliminary data.</text>
</comment>
<evidence type="ECO:0000313" key="2">
    <source>
        <dbReference type="Proteomes" id="UP000740883"/>
    </source>
</evidence>
<accession>A0A9P6GYZ7</accession>
<reference evidence="1 2" key="1">
    <citation type="journal article" date="2020" name="Genome Biol. Evol.">
        <title>Comparative genomics of strictly vertically transmitted, feminizing microsporidia endosymbionts of amphipod crustaceans.</title>
        <authorList>
            <person name="Cormier A."/>
            <person name="Chebbi M.A."/>
            <person name="Giraud I."/>
            <person name="Wattier R."/>
            <person name="Teixeira M."/>
            <person name="Gilbert C."/>
            <person name="Rigaud T."/>
            <person name="Cordaux R."/>
        </authorList>
    </citation>
    <scope>NUCLEOTIDE SEQUENCE [LARGE SCALE GENOMIC DNA]</scope>
    <source>
        <strain evidence="1 2">Ou3-Ou53</strain>
    </source>
</reference>
<evidence type="ECO:0000313" key="1">
    <source>
        <dbReference type="EMBL" id="KAF9762465.1"/>
    </source>
</evidence>
<gene>
    <name evidence="1" type="ORF">NGRA_1986</name>
</gene>
<protein>
    <recommendedName>
        <fullName evidence="3">Retrotransposon gag domain-containing protein</fullName>
    </recommendedName>
</protein>
<name>A0A9P6GYZ7_9MICR</name>
<keyword evidence="2" id="KW-1185">Reference proteome</keyword>
<evidence type="ECO:0008006" key="3">
    <source>
        <dbReference type="Google" id="ProtNLM"/>
    </source>
</evidence>
<dbReference type="AlphaFoldDB" id="A0A9P6GYZ7"/>
<organism evidence="1 2">
    <name type="scientific">Nosema granulosis</name>
    <dbReference type="NCBI Taxonomy" id="83296"/>
    <lineage>
        <taxon>Eukaryota</taxon>
        <taxon>Fungi</taxon>
        <taxon>Fungi incertae sedis</taxon>
        <taxon>Microsporidia</taxon>
        <taxon>Nosematidae</taxon>
        <taxon>Nosema</taxon>
    </lineage>
</organism>